<evidence type="ECO:0000259" key="2">
    <source>
        <dbReference type="PROSITE" id="PS50903"/>
    </source>
</evidence>
<dbReference type="InterPro" id="IPR024934">
    <property type="entry name" value="Rubredoxin-like_dom"/>
</dbReference>
<feature type="compositionally biased region" description="Basic residues" evidence="1">
    <location>
        <begin position="111"/>
        <end position="120"/>
    </location>
</feature>
<feature type="domain" description="Rubredoxin-like" evidence="2">
    <location>
        <begin position="55"/>
        <end position="95"/>
    </location>
</feature>
<evidence type="ECO:0000256" key="1">
    <source>
        <dbReference type="SAM" id="MobiDB-lite"/>
    </source>
</evidence>
<sequence length="120" mass="12784">MATMLTQRQAAAFSGARVAPKAPVLAAARSRQSVQTKALFGFGGAKAAASPATTTQFMICIDCGYIYDGAQDFKSLPGSYKCPVCASPKNRFKAYKGTDVKGKPNNAPATMKKRKDAKQW</sequence>
<dbReference type="PANTHER" id="PTHR48136">
    <property type="entry name" value="RUBREDOXIN-LIKE SUPERFAMILY PROTEIN"/>
    <property type="match status" value="1"/>
</dbReference>
<protein>
    <recommendedName>
        <fullName evidence="2">Rubredoxin-like domain-containing protein</fullName>
    </recommendedName>
</protein>
<gene>
    <name evidence="3" type="ORF">Agub_g8711</name>
</gene>
<organism evidence="3 4">
    <name type="scientific">Astrephomene gubernaculifera</name>
    <dbReference type="NCBI Taxonomy" id="47775"/>
    <lineage>
        <taxon>Eukaryota</taxon>
        <taxon>Viridiplantae</taxon>
        <taxon>Chlorophyta</taxon>
        <taxon>core chlorophytes</taxon>
        <taxon>Chlorophyceae</taxon>
        <taxon>CS clade</taxon>
        <taxon>Chlamydomonadales</taxon>
        <taxon>Astrephomenaceae</taxon>
        <taxon>Astrephomene</taxon>
    </lineage>
</organism>
<comment type="caution">
    <text evidence="3">The sequence shown here is derived from an EMBL/GenBank/DDBJ whole genome shotgun (WGS) entry which is preliminary data.</text>
</comment>
<reference evidence="3 4" key="1">
    <citation type="journal article" date="2021" name="Sci. Rep.">
        <title>Genome sequencing of the multicellular alga Astrephomene provides insights into convergent evolution of germ-soma differentiation.</title>
        <authorList>
            <person name="Yamashita S."/>
            <person name="Yamamoto K."/>
            <person name="Matsuzaki R."/>
            <person name="Suzuki S."/>
            <person name="Yamaguchi H."/>
            <person name="Hirooka S."/>
            <person name="Minakuchi Y."/>
            <person name="Miyagishima S."/>
            <person name="Kawachi M."/>
            <person name="Toyoda A."/>
            <person name="Nozaki H."/>
        </authorList>
    </citation>
    <scope>NUCLEOTIDE SEQUENCE [LARGE SCALE GENOMIC DNA]</scope>
    <source>
        <strain evidence="3 4">NIES-4017</strain>
    </source>
</reference>
<dbReference type="CDD" id="cd00350">
    <property type="entry name" value="rubredoxin_like"/>
    <property type="match status" value="1"/>
</dbReference>
<dbReference type="Gene3D" id="2.20.28.10">
    <property type="match status" value="1"/>
</dbReference>
<evidence type="ECO:0000313" key="3">
    <source>
        <dbReference type="EMBL" id="GFR47026.1"/>
    </source>
</evidence>
<dbReference type="PANTHER" id="PTHR48136:SF1">
    <property type="entry name" value="RUBREDOXIN-LIKE SUPERFAMILY PROTEIN"/>
    <property type="match status" value="1"/>
</dbReference>
<dbReference type="GO" id="GO:0005506">
    <property type="term" value="F:iron ion binding"/>
    <property type="evidence" value="ECO:0007669"/>
    <property type="project" value="InterPro"/>
</dbReference>
<dbReference type="AlphaFoldDB" id="A0AAD3DWE8"/>
<keyword evidence="4" id="KW-1185">Reference proteome</keyword>
<evidence type="ECO:0000313" key="4">
    <source>
        <dbReference type="Proteomes" id="UP001054857"/>
    </source>
</evidence>
<accession>A0AAD3DWE8</accession>
<dbReference type="SUPFAM" id="SSF57802">
    <property type="entry name" value="Rubredoxin-like"/>
    <property type="match status" value="1"/>
</dbReference>
<name>A0AAD3DWE8_9CHLO</name>
<dbReference type="EMBL" id="BMAR01000016">
    <property type="protein sequence ID" value="GFR47026.1"/>
    <property type="molecule type" value="Genomic_DNA"/>
</dbReference>
<dbReference type="Proteomes" id="UP001054857">
    <property type="component" value="Unassembled WGS sequence"/>
</dbReference>
<dbReference type="PROSITE" id="PS50903">
    <property type="entry name" value="RUBREDOXIN_LIKE"/>
    <property type="match status" value="1"/>
</dbReference>
<feature type="region of interest" description="Disordered" evidence="1">
    <location>
        <begin position="96"/>
        <end position="120"/>
    </location>
</feature>
<proteinExistence type="predicted"/>